<reference evidence="10 11" key="1">
    <citation type="submission" date="2014-04" db="EMBL/GenBank/DDBJ databases">
        <title>A comprehensive comparison of genomes of Erythrobacter spp. Strains.</title>
        <authorList>
            <person name="Zheng Q."/>
        </authorList>
    </citation>
    <scope>NUCLEOTIDE SEQUENCE [LARGE SCALE GENOMIC DNA]</scope>
    <source>
        <strain evidence="10 11">DSM 8509</strain>
    </source>
</reference>
<dbReference type="GO" id="GO:0046872">
    <property type="term" value="F:metal ion binding"/>
    <property type="evidence" value="ECO:0007669"/>
    <property type="project" value="InterPro"/>
</dbReference>
<evidence type="ECO:0000256" key="5">
    <source>
        <dbReference type="ARBA" id="ARBA00023049"/>
    </source>
</evidence>
<evidence type="ECO:0000259" key="9">
    <source>
        <dbReference type="Pfam" id="PF05193"/>
    </source>
</evidence>
<feature type="domain" description="Peptidase M16 N-terminal" evidence="8">
    <location>
        <begin position="91"/>
        <end position="204"/>
    </location>
</feature>
<keyword evidence="7" id="KW-0732">Signal</keyword>
<feature type="domain" description="Peptidase M16 C-terminal" evidence="9">
    <location>
        <begin position="729"/>
        <end position="906"/>
    </location>
</feature>
<evidence type="ECO:0000256" key="1">
    <source>
        <dbReference type="ARBA" id="ARBA00007261"/>
    </source>
</evidence>
<dbReference type="AlphaFoldDB" id="A0A074MMD9"/>
<accession>A0A074MMD9</accession>
<dbReference type="PATRIC" id="fig|39960.10.peg.1182"/>
<dbReference type="GO" id="GO:0008237">
    <property type="term" value="F:metallopeptidase activity"/>
    <property type="evidence" value="ECO:0007669"/>
    <property type="project" value="UniProtKB-KW"/>
</dbReference>
<evidence type="ECO:0000256" key="7">
    <source>
        <dbReference type="SAM" id="SignalP"/>
    </source>
</evidence>
<evidence type="ECO:0000313" key="11">
    <source>
        <dbReference type="Proteomes" id="UP000027866"/>
    </source>
</evidence>
<name>A0A074MMD9_9SPHN</name>
<dbReference type="RefSeq" id="WP_051697974.1">
    <property type="nucleotide sequence ID" value="NZ_CP017057.1"/>
</dbReference>
<comment type="caution">
    <text evidence="10">The sequence shown here is derived from an EMBL/GenBank/DDBJ whole genome shotgun (WGS) entry which is preliminary data.</text>
</comment>
<feature type="chain" id="PRO_5001699387" evidence="7">
    <location>
        <begin position="22"/>
        <end position="1010"/>
    </location>
</feature>
<organism evidence="10 11">
    <name type="scientific">Erythrobacter litoralis</name>
    <dbReference type="NCBI Taxonomy" id="39960"/>
    <lineage>
        <taxon>Bacteria</taxon>
        <taxon>Pseudomonadati</taxon>
        <taxon>Pseudomonadota</taxon>
        <taxon>Alphaproteobacteria</taxon>
        <taxon>Sphingomonadales</taxon>
        <taxon>Erythrobacteraceae</taxon>
        <taxon>Erythrobacter/Porphyrobacter group</taxon>
        <taxon>Erythrobacter</taxon>
    </lineage>
</organism>
<feature type="domain" description="Peptidase M16 C-terminal" evidence="9">
    <location>
        <begin position="243"/>
        <end position="429"/>
    </location>
</feature>
<dbReference type="EMBL" id="JMIX01000007">
    <property type="protein sequence ID" value="KEO93023.1"/>
    <property type="molecule type" value="Genomic_DNA"/>
</dbReference>
<dbReference type="PANTHER" id="PTHR43690">
    <property type="entry name" value="NARDILYSIN"/>
    <property type="match status" value="1"/>
</dbReference>
<dbReference type="InterPro" id="IPR050626">
    <property type="entry name" value="Peptidase_M16"/>
</dbReference>
<evidence type="ECO:0000313" key="10">
    <source>
        <dbReference type="EMBL" id="KEO93023.1"/>
    </source>
</evidence>
<protein>
    <submittedName>
        <fullName evidence="10">Peptidase M16</fullName>
    </submittedName>
</protein>
<dbReference type="Pfam" id="PF05193">
    <property type="entry name" value="Peptidase_M16_C"/>
    <property type="match status" value="2"/>
</dbReference>
<feature type="region of interest" description="Disordered" evidence="6">
    <location>
        <begin position="286"/>
        <end position="307"/>
    </location>
</feature>
<dbReference type="InterPro" id="IPR007863">
    <property type="entry name" value="Peptidase_M16_C"/>
</dbReference>
<evidence type="ECO:0000256" key="3">
    <source>
        <dbReference type="ARBA" id="ARBA00022801"/>
    </source>
</evidence>
<evidence type="ECO:0000259" key="8">
    <source>
        <dbReference type="Pfam" id="PF00675"/>
    </source>
</evidence>
<evidence type="ECO:0000256" key="4">
    <source>
        <dbReference type="ARBA" id="ARBA00022833"/>
    </source>
</evidence>
<dbReference type="GO" id="GO:0006508">
    <property type="term" value="P:proteolysis"/>
    <property type="evidence" value="ECO:0007669"/>
    <property type="project" value="UniProtKB-KW"/>
</dbReference>
<dbReference type="KEGG" id="elq:Ga0102493_112093"/>
<dbReference type="PANTHER" id="PTHR43690:SF17">
    <property type="entry name" value="PROTEIN YHJJ"/>
    <property type="match status" value="1"/>
</dbReference>
<proteinExistence type="inferred from homology"/>
<feature type="signal peptide" evidence="7">
    <location>
        <begin position="1"/>
        <end position="21"/>
    </location>
</feature>
<evidence type="ECO:0000256" key="6">
    <source>
        <dbReference type="SAM" id="MobiDB-lite"/>
    </source>
</evidence>
<keyword evidence="4" id="KW-0862">Zinc</keyword>
<keyword evidence="3" id="KW-0378">Hydrolase</keyword>
<dbReference type="Proteomes" id="UP000027866">
    <property type="component" value="Unassembled WGS sequence"/>
</dbReference>
<dbReference type="SUPFAM" id="SSF63411">
    <property type="entry name" value="LuxS/MPP-like metallohydrolase"/>
    <property type="match status" value="3"/>
</dbReference>
<dbReference type="InterPro" id="IPR011765">
    <property type="entry name" value="Pept_M16_N"/>
</dbReference>
<dbReference type="InterPro" id="IPR011249">
    <property type="entry name" value="Metalloenz_LuxS/M16"/>
</dbReference>
<evidence type="ECO:0000256" key="2">
    <source>
        <dbReference type="ARBA" id="ARBA00022670"/>
    </source>
</evidence>
<dbReference type="Gene3D" id="3.30.830.10">
    <property type="entry name" value="Metalloenzyme, LuxS/M16 peptidase-like"/>
    <property type="match status" value="4"/>
</dbReference>
<sequence length="1010" mass="109977">MKVLVRASAALSLLFAPLAFAAPSFAQEAAPAEAAVAKEIAIPAPTAIQTGDETPWLYEGSNVPVDREWLFGAMDNGLRYAVRRNGVPPGQVSIRVRIDAGSLHERDDEQGFAHLLEHLLFRESKYLGQAEAIAAWQRLGATFGSDANAETSPTHTAYRLDIPNIDQAKLVESFRLLSGMIREPVLSEENVAAERRIVLAEKRERGGAGQRVADLTRRTFFAGQRLATRNPIGTVATLEAADAQGVQGFYNRWYRPENTVIVVAGDAEPEVLAGLVEQWFGDWQGKGEAGTPPDFGDPAAPEGAKASPVLSAPIGDLGIATEPDLPRNLTYAVMRPWRKVDDTIVYNEGLLLDAVAQAIINRRLEARARAGGSFLYAAVRQEDISRSTDATFVSLAPLTDDWQAALAEVRAVIADALASPPTQEEIDREAAEFDVVFANQVEQRSVQAGSELADNLVNAVDIRETVAAPEVVLEVFRGMKDRLNPAEVLERTRGLFEGSVIRSVYVTPELGEADEGRFKLALSSEVEVDGSARLAAQTIEFGDLPPVGEPGTIVSRVPLGVLEIERIDFDNGVKALIWANDAEPGRVTVRVRFGAGYRAFDEESAVYAPLGEVALVGSGLGELGQEELDRISTGRKIGFEFGIDDAVFTFTAQTRSEDVADQLYLFAAKLGMPRWDPDPVKRAKAAAELAYNTFATSPGGILARDLEYIQTDMDPRFATPDPEALESVTPEGFRKVWEPLLAQGPVEVLVFGQFDKEAIVEKLRRTFGALPEREPIAPEIAARVPDFPVTGGEPVVRFHRGDENQAAAVVTWPSAGGTARIREARQLEILTQVFNNRLMDALREQAGASYSPQVFSKWPEDLSSGGRITALAQLEPEFVPFFFAAADKIADDLATNPPTEDELERVTAPLAERIRRASTGNQFWLYNLEGATTDPARVRFLRSLLADYSQTTPEIMLLLADRYFVQKTPLKLAIIPEGQDLAETPPASAIPDVAPAPTAAQRERVQVIGR</sequence>
<dbReference type="Pfam" id="PF00675">
    <property type="entry name" value="Peptidase_M16"/>
    <property type="match status" value="1"/>
</dbReference>
<dbReference type="OrthoDB" id="9811314at2"/>
<keyword evidence="11" id="KW-1185">Reference proteome</keyword>
<gene>
    <name evidence="10" type="ORF">EH32_12405</name>
</gene>
<comment type="similarity">
    <text evidence="1">Belongs to the peptidase M16 family.</text>
</comment>
<keyword evidence="5" id="KW-0482">Metalloprotease</keyword>
<keyword evidence="2" id="KW-0645">Protease</keyword>